<evidence type="ECO:0000313" key="2">
    <source>
        <dbReference type="EMBL" id="MCW1924463.1"/>
    </source>
</evidence>
<reference evidence="2 3" key="1">
    <citation type="submission" date="2022-10" db="EMBL/GenBank/DDBJ databases">
        <title>Luteolibacter arcticus strain CCTCC AB 2014275, whole genome shotgun sequencing project.</title>
        <authorList>
            <person name="Zhao G."/>
            <person name="Shen L."/>
        </authorList>
    </citation>
    <scope>NUCLEOTIDE SEQUENCE [LARGE SCALE GENOMIC DNA]</scope>
    <source>
        <strain evidence="2 3">CCTCC AB 2014275</strain>
    </source>
</reference>
<keyword evidence="1" id="KW-0472">Membrane</keyword>
<gene>
    <name evidence="2" type="ORF">OKA05_17990</name>
</gene>
<proteinExistence type="predicted"/>
<keyword evidence="1" id="KW-1133">Transmembrane helix</keyword>
<accession>A0ABT3GLT1</accession>
<feature type="transmembrane region" description="Helical" evidence="1">
    <location>
        <begin position="91"/>
        <end position="110"/>
    </location>
</feature>
<organism evidence="2 3">
    <name type="scientific">Luteolibacter arcticus</name>
    <dbReference type="NCBI Taxonomy" id="1581411"/>
    <lineage>
        <taxon>Bacteria</taxon>
        <taxon>Pseudomonadati</taxon>
        <taxon>Verrucomicrobiota</taxon>
        <taxon>Verrucomicrobiia</taxon>
        <taxon>Verrucomicrobiales</taxon>
        <taxon>Verrucomicrobiaceae</taxon>
        <taxon>Luteolibacter</taxon>
    </lineage>
</organism>
<keyword evidence="3" id="KW-1185">Reference proteome</keyword>
<comment type="caution">
    <text evidence="2">The sequence shown here is derived from an EMBL/GenBank/DDBJ whole genome shotgun (WGS) entry which is preliminary data.</text>
</comment>
<feature type="transmembrane region" description="Helical" evidence="1">
    <location>
        <begin position="116"/>
        <end position="139"/>
    </location>
</feature>
<feature type="transmembrane region" description="Helical" evidence="1">
    <location>
        <begin position="52"/>
        <end position="70"/>
    </location>
</feature>
<sequence>MNPPDNRPWIVALWRGMLLALEISGAGIILLWGVPFYRELLAGNFNQIEPRVRWWATIAIVLIQTGYWLRYRHQASPVLRRRVIAGHLSMFLARLNFIFTGGVFSAIFFVRYDQVIFSAGGAGLLFGILFSMFCVTLDFERSGAALLKGKEP</sequence>
<evidence type="ECO:0000313" key="3">
    <source>
        <dbReference type="Proteomes" id="UP001320876"/>
    </source>
</evidence>
<protein>
    <submittedName>
        <fullName evidence="2">Uncharacterized protein</fullName>
    </submittedName>
</protein>
<evidence type="ECO:0000256" key="1">
    <source>
        <dbReference type="SAM" id="Phobius"/>
    </source>
</evidence>
<dbReference type="EMBL" id="JAPDDT010000008">
    <property type="protein sequence ID" value="MCW1924463.1"/>
    <property type="molecule type" value="Genomic_DNA"/>
</dbReference>
<name>A0ABT3GLT1_9BACT</name>
<feature type="transmembrane region" description="Helical" evidence="1">
    <location>
        <begin position="12"/>
        <end position="32"/>
    </location>
</feature>
<dbReference type="Proteomes" id="UP001320876">
    <property type="component" value="Unassembled WGS sequence"/>
</dbReference>
<keyword evidence="1" id="KW-0812">Transmembrane</keyword>
<dbReference type="RefSeq" id="WP_264488570.1">
    <property type="nucleotide sequence ID" value="NZ_JAPDDT010000008.1"/>
</dbReference>